<keyword evidence="4" id="KW-1185">Reference proteome</keyword>
<dbReference type="SUPFAM" id="SSF48452">
    <property type="entry name" value="TPR-like"/>
    <property type="match status" value="3"/>
</dbReference>
<evidence type="ECO:0000313" key="3">
    <source>
        <dbReference type="EMBL" id="QIZ72952.1"/>
    </source>
</evidence>
<dbReference type="SMART" id="SM00028">
    <property type="entry name" value="TPR"/>
    <property type="match status" value="6"/>
</dbReference>
<protein>
    <submittedName>
        <fullName evidence="3">CHAT domain-containing protein</fullName>
    </submittedName>
</protein>
<keyword evidence="1" id="KW-0732">Signal</keyword>
<dbReference type="Pfam" id="PF13181">
    <property type="entry name" value="TPR_8"/>
    <property type="match status" value="1"/>
</dbReference>
<feature type="signal peptide" evidence="1">
    <location>
        <begin position="1"/>
        <end position="31"/>
    </location>
</feature>
<proteinExistence type="predicted"/>
<dbReference type="Proteomes" id="UP000500857">
    <property type="component" value="Chromosome"/>
</dbReference>
<dbReference type="InterPro" id="IPR024983">
    <property type="entry name" value="CHAT_dom"/>
</dbReference>
<dbReference type="InterPro" id="IPR019734">
    <property type="entry name" value="TPR_rpt"/>
</dbReference>
<organism evidence="3 4">
    <name type="scientific">Oxynema aestuarii AP17</name>
    <dbReference type="NCBI Taxonomy" id="2064643"/>
    <lineage>
        <taxon>Bacteria</taxon>
        <taxon>Bacillati</taxon>
        <taxon>Cyanobacteriota</taxon>
        <taxon>Cyanophyceae</taxon>
        <taxon>Oscillatoriophycideae</taxon>
        <taxon>Oscillatoriales</taxon>
        <taxon>Oscillatoriaceae</taxon>
        <taxon>Oxynema</taxon>
        <taxon>Oxynema aestuarii</taxon>
    </lineage>
</organism>
<dbReference type="Pfam" id="PF12770">
    <property type="entry name" value="CHAT"/>
    <property type="match status" value="1"/>
</dbReference>
<feature type="chain" id="PRO_5026306686" evidence="1">
    <location>
        <begin position="32"/>
        <end position="860"/>
    </location>
</feature>
<dbReference type="EMBL" id="CP051167">
    <property type="protein sequence ID" value="QIZ72952.1"/>
    <property type="molecule type" value="Genomic_DNA"/>
</dbReference>
<feature type="domain" description="CHAT" evidence="2">
    <location>
        <begin position="590"/>
        <end position="858"/>
    </location>
</feature>
<dbReference type="RefSeq" id="WP_168571099.1">
    <property type="nucleotide sequence ID" value="NZ_CP051167.1"/>
</dbReference>
<dbReference type="KEGG" id="oxy:HCG48_22060"/>
<evidence type="ECO:0000256" key="1">
    <source>
        <dbReference type="SAM" id="SignalP"/>
    </source>
</evidence>
<name>A0A6H1U261_9CYAN</name>
<evidence type="ECO:0000313" key="4">
    <source>
        <dbReference type="Proteomes" id="UP000500857"/>
    </source>
</evidence>
<dbReference type="Gene3D" id="1.25.40.10">
    <property type="entry name" value="Tetratricopeptide repeat domain"/>
    <property type="match status" value="3"/>
</dbReference>
<sequence length="860" mass="95310">MAKGLPRFKFGLWAALAVALGSLLGRGGAIAAPDLAQANPMPNLLRSVPTWRQRQGEDPLDRGRRLYRAGYFADAAEAWERAAAEAGDRGDQASQALSWSYRSLAYQRLSQWDRARDASDRALSLLANSPDREPIFLAQATNTQANLLLATGQPRAALETWERAERLYRQAGDDIGAIGSQIDQAYALQHLGFYRQARDRLEKLNRQLGTLDRGGLKVQALHALGIGLQLVGDLDASREVLERCLAIARQQRDLDEIGAIYLSLGNTAVNLEDFDSAAFYFAKAETTAQSDLERLDARLNQLDVAVRSRQWHQATALVEPLYHELRQIAPSRAWIYSVLNFTDAGIKLDDRQKNVSLPQINELLAQAVAAARSLRDPRAEAHALVRWGRLYERNQQLDIALRLTRDALQIAQGIVATDIVSQGAWQLGRILRSQGDRKGAIAAYREAIQALESLRIDLVAIDREVQFSFRDSIEPVYRELVSLLLDGDPSPPRLLEARQLIEALQLAELDNFLREACLDMQPVKIEEIDPEAAVIYPIVLQDRLATIVSSSRHPLRYYEIPIPQTFVNQTVEELLQALSPAYDNLERLRLSKILYNWLVLPARSDGTLEGVKTLVFVLDGALRNVPMAALYDGDNYLVEDYNIAFSQGLQLLPGQPLHKGRLQAIAAGLSEARQGFNSLPAVKSELDRLSEEFPTAVLLDEGFTTASLQRKVNQNSAEVIHLATHGQFSSKLEDTFLLTWDGRLGIDELDRLLAEQSVRGETAIELLVLSACETAVGDDRAALGLAGLALKSGARATLATLWAVRDRSTAIFMSEFYTQLGKPGVSKAQAVRQAQLKLLADPATDDPFFWAPFVLVGNWL</sequence>
<gene>
    <name evidence="3" type="ORF">HCG48_22060</name>
</gene>
<dbReference type="InterPro" id="IPR011990">
    <property type="entry name" value="TPR-like_helical_dom_sf"/>
</dbReference>
<dbReference type="AlphaFoldDB" id="A0A6H1U261"/>
<accession>A0A6H1U261</accession>
<reference evidence="3 4" key="1">
    <citation type="submission" date="2020-04" db="EMBL/GenBank/DDBJ databases">
        <authorList>
            <person name="Basu S."/>
            <person name="Maruthanayagam V."/>
            <person name="Chakraborty S."/>
            <person name="Pramanik A."/>
            <person name="Mukherjee J."/>
            <person name="Brink B."/>
        </authorList>
    </citation>
    <scope>NUCLEOTIDE SEQUENCE [LARGE SCALE GENOMIC DNA]</scope>
    <source>
        <strain evidence="3 4">AP17</strain>
    </source>
</reference>
<evidence type="ECO:0000259" key="2">
    <source>
        <dbReference type="Pfam" id="PF12770"/>
    </source>
</evidence>
<dbReference type="PANTHER" id="PTHR10098:SF112">
    <property type="entry name" value="SLR0380 PROTEIN"/>
    <property type="match status" value="1"/>
</dbReference>
<dbReference type="PANTHER" id="PTHR10098">
    <property type="entry name" value="RAPSYN-RELATED"/>
    <property type="match status" value="1"/>
</dbReference>